<dbReference type="Proteomes" id="UP000766986">
    <property type="component" value="Unassembled WGS sequence"/>
</dbReference>
<dbReference type="InterPro" id="IPR001173">
    <property type="entry name" value="Glyco_trans_2-like"/>
</dbReference>
<reference evidence="2 3" key="1">
    <citation type="journal article" date="2021" name="Sci. Rep.">
        <title>The distribution of antibiotic resistance genes in chicken gut microbiota commensals.</title>
        <authorList>
            <person name="Juricova H."/>
            <person name="Matiasovicova J."/>
            <person name="Kubasova T."/>
            <person name="Cejkova D."/>
            <person name="Rychlik I."/>
        </authorList>
    </citation>
    <scope>NUCLEOTIDE SEQUENCE [LARGE SCALE GENOMIC DNA]</scope>
    <source>
        <strain evidence="2 3">An772</strain>
    </source>
</reference>
<dbReference type="InterPro" id="IPR029044">
    <property type="entry name" value="Nucleotide-diphossugar_trans"/>
</dbReference>
<dbReference type="RefSeq" id="WP_205096396.1">
    <property type="nucleotide sequence ID" value="NZ_JACLYZ010000042.1"/>
</dbReference>
<feature type="domain" description="Glycosyltransferase 2-like" evidence="1">
    <location>
        <begin position="5"/>
        <end position="119"/>
    </location>
</feature>
<dbReference type="CDD" id="cd06433">
    <property type="entry name" value="GT_2_WfgS_like"/>
    <property type="match status" value="1"/>
</dbReference>
<name>A0ABS2E3L2_9BACT</name>
<dbReference type="PANTHER" id="PTHR22916:SF3">
    <property type="entry name" value="UDP-GLCNAC:BETAGAL BETA-1,3-N-ACETYLGLUCOSAMINYLTRANSFERASE-LIKE PROTEIN 1"/>
    <property type="match status" value="1"/>
</dbReference>
<dbReference type="PANTHER" id="PTHR22916">
    <property type="entry name" value="GLYCOSYLTRANSFERASE"/>
    <property type="match status" value="1"/>
</dbReference>
<evidence type="ECO:0000259" key="1">
    <source>
        <dbReference type="Pfam" id="PF00535"/>
    </source>
</evidence>
<sequence length="234" mass="26997">MVKISVITVCYNAASTLEATILSVLNQTYPNIEYIIIDGGSTDGSVDIIKKYADRLAYWVSEQDKGIYDAMNKGIKIASGDFLYFLGADDILIVDFMDAVNKISNKNSIYYGSIKLKNAELEYYCEFNKLCLVRNNVSHQAILYPRYVFSKFMYNLNYKLYADWLLNMQCLSLGISTHRIGYCMALYNDSGISGQNHDIRFLDDQEMLIKKYLGLFCFLYFKLIKTIRNIRNIF</sequence>
<gene>
    <name evidence="2" type="ORF">H7U35_13440</name>
</gene>
<dbReference type="Gene3D" id="3.90.550.10">
    <property type="entry name" value="Spore Coat Polysaccharide Biosynthesis Protein SpsA, Chain A"/>
    <property type="match status" value="1"/>
</dbReference>
<organism evidence="2 3">
    <name type="scientific">Mediterranea massiliensis</name>
    <dbReference type="NCBI Taxonomy" id="1841865"/>
    <lineage>
        <taxon>Bacteria</taxon>
        <taxon>Pseudomonadati</taxon>
        <taxon>Bacteroidota</taxon>
        <taxon>Bacteroidia</taxon>
        <taxon>Bacteroidales</taxon>
        <taxon>Bacteroidaceae</taxon>
        <taxon>Mediterranea</taxon>
    </lineage>
</organism>
<keyword evidence="3" id="KW-1185">Reference proteome</keyword>
<evidence type="ECO:0000313" key="2">
    <source>
        <dbReference type="EMBL" id="MBM6736204.1"/>
    </source>
</evidence>
<evidence type="ECO:0000313" key="3">
    <source>
        <dbReference type="Proteomes" id="UP000766986"/>
    </source>
</evidence>
<dbReference type="SUPFAM" id="SSF53448">
    <property type="entry name" value="Nucleotide-diphospho-sugar transferases"/>
    <property type="match status" value="1"/>
</dbReference>
<proteinExistence type="predicted"/>
<comment type="caution">
    <text evidence="2">The sequence shown here is derived from an EMBL/GenBank/DDBJ whole genome shotgun (WGS) entry which is preliminary data.</text>
</comment>
<accession>A0ABS2E3L2</accession>
<dbReference type="Pfam" id="PF00535">
    <property type="entry name" value="Glycos_transf_2"/>
    <property type="match status" value="1"/>
</dbReference>
<protein>
    <submittedName>
        <fullName evidence="2">Glycosyltransferase</fullName>
    </submittedName>
</protein>
<dbReference type="EMBL" id="JACLYZ010000042">
    <property type="protein sequence ID" value="MBM6736204.1"/>
    <property type="molecule type" value="Genomic_DNA"/>
</dbReference>